<organism evidence="1 2">
    <name type="scientific">Lactuca virosa</name>
    <dbReference type="NCBI Taxonomy" id="75947"/>
    <lineage>
        <taxon>Eukaryota</taxon>
        <taxon>Viridiplantae</taxon>
        <taxon>Streptophyta</taxon>
        <taxon>Embryophyta</taxon>
        <taxon>Tracheophyta</taxon>
        <taxon>Spermatophyta</taxon>
        <taxon>Magnoliopsida</taxon>
        <taxon>eudicotyledons</taxon>
        <taxon>Gunneridae</taxon>
        <taxon>Pentapetalae</taxon>
        <taxon>asterids</taxon>
        <taxon>campanulids</taxon>
        <taxon>Asterales</taxon>
        <taxon>Asteraceae</taxon>
        <taxon>Cichorioideae</taxon>
        <taxon>Cichorieae</taxon>
        <taxon>Lactucinae</taxon>
        <taxon>Lactuca</taxon>
    </lineage>
</organism>
<accession>A0AAU9N643</accession>
<dbReference type="EMBL" id="CAKMRJ010003334">
    <property type="protein sequence ID" value="CAH1433321.1"/>
    <property type="molecule type" value="Genomic_DNA"/>
</dbReference>
<name>A0AAU9N643_9ASTR</name>
<evidence type="ECO:0000313" key="1">
    <source>
        <dbReference type="EMBL" id="CAH1433321.1"/>
    </source>
</evidence>
<protein>
    <submittedName>
        <fullName evidence="1">Uncharacterized protein</fullName>
    </submittedName>
</protein>
<gene>
    <name evidence="1" type="ORF">LVIROSA_LOCUS19916</name>
</gene>
<evidence type="ECO:0000313" key="2">
    <source>
        <dbReference type="Proteomes" id="UP001157418"/>
    </source>
</evidence>
<sequence length="66" mass="7860">MFVNKNKTRLMTWIWMKINKIGKEGFFDLEQGFIAYLETVLFQKKQKNDYPGHSGSILTKLKVYRS</sequence>
<dbReference type="Proteomes" id="UP001157418">
    <property type="component" value="Unassembled WGS sequence"/>
</dbReference>
<comment type="caution">
    <text evidence="1">The sequence shown here is derived from an EMBL/GenBank/DDBJ whole genome shotgun (WGS) entry which is preliminary data.</text>
</comment>
<dbReference type="AlphaFoldDB" id="A0AAU9N643"/>
<proteinExistence type="predicted"/>
<reference evidence="1 2" key="1">
    <citation type="submission" date="2022-01" db="EMBL/GenBank/DDBJ databases">
        <authorList>
            <person name="Xiong W."/>
            <person name="Schranz E."/>
        </authorList>
    </citation>
    <scope>NUCLEOTIDE SEQUENCE [LARGE SCALE GENOMIC DNA]</scope>
</reference>
<keyword evidence="2" id="KW-1185">Reference proteome</keyword>